<dbReference type="PROSITE" id="PS51273">
    <property type="entry name" value="GATASE_TYPE_1"/>
    <property type="match status" value="1"/>
</dbReference>
<comment type="caution">
    <text evidence="6">The sequence shown here is derived from an EMBL/GenBank/DDBJ whole genome shotgun (WGS) entry which is preliminary data.</text>
</comment>
<accession>A0AAD6J3Y3</accession>
<comment type="similarity">
    <text evidence="1">Belongs to the glutaminase PdxT/SNO family.</text>
</comment>
<dbReference type="InterPro" id="IPR002161">
    <property type="entry name" value="PdxT/SNO"/>
</dbReference>
<dbReference type="PANTHER" id="PTHR40463">
    <property type="entry name" value="PH-RESPONSE REGULATOR PROTEIN PALC"/>
    <property type="match status" value="1"/>
</dbReference>
<dbReference type="Gene3D" id="3.40.50.880">
    <property type="match status" value="1"/>
</dbReference>
<dbReference type="InterPro" id="IPR029062">
    <property type="entry name" value="Class_I_gatase-like"/>
</dbReference>
<dbReference type="GO" id="GO:0042823">
    <property type="term" value="P:pyridoxal phosphate biosynthetic process"/>
    <property type="evidence" value="ECO:0007669"/>
    <property type="project" value="InterPro"/>
</dbReference>
<dbReference type="InterPro" id="IPR037505">
    <property type="entry name" value="pH-resp_palC"/>
</dbReference>
<sequence>MTPELFITVGVLALQGAFSEHLQLLKQASQSLSKYTTWKFIEVRDVKALSMCDALIIPGGESTTMSLVAERSGLLEPLREFVKVYRKPTWGTCAGMILLAEEANRTKKGGQELIGGLDVRVRRNHFGSQTESFSTPLDLPFLGDNKPFYGFFIRAPVVEHVLPPTTPASAMAANTAETIAAPSKAPIDDIAASFTSPDEVRVLGRLPVSKLTTAPGDGKLAEGRIVAVEQGNCLGTSFHPELGTDVRMHKWWLEGVMEKVERKRMLERMSNNMFAFTLPTTSPASLAASFNSSSTPSLPAATTTRRAVFRDALKRYKRLSPGEQAAAVPAVLTTTEEYLPYLHTLDAYITSQDVITTGREFETEWRAVLSRRTGPAEAPRVKRRGLDYEVCFATATLAYAHVLRARTLLGIALQSPHSDSGGSTSTGASGSSATASNSANTAESTINQATQHITTAASIFTYLHTRTTTSPRPTASPPADTTPAVYTALASLCLASATLLAVLKQDPYPSLVALTHDKNSTEWMYKAPTVPSGVKALLLARLCIYASEMASKAAAGVTAAAAAGSAQSSPRDELRVYCDDLARTAKAKACRFLAVDAEAQGKGRLGEAIGWVVAGKEVLGLTVESEGKGKVSRGLDKLKKAREERKIEKGAAVDGVLAGDAGRMEEAMVLGELERKWRRVNDSEPGVDKLQVNFESITPSSVLLPRLPSGRPMFPERTAWTPPKLSSAELSQLQNQAPGDADADTDWLRADDSADEDADGSVVAGAVPGGFPRGTSTGYY</sequence>
<comment type="similarity">
    <text evidence="2">Belongs to the palC family.</text>
</comment>
<dbReference type="InterPro" id="IPR021196">
    <property type="entry name" value="PdxT/SNO_CS"/>
</dbReference>
<dbReference type="PROSITE" id="PS51130">
    <property type="entry name" value="PDXT_SNO_2"/>
    <property type="match status" value="1"/>
</dbReference>
<dbReference type="Proteomes" id="UP001221413">
    <property type="component" value="Unassembled WGS sequence"/>
</dbReference>
<evidence type="ECO:0000256" key="2">
    <source>
        <dbReference type="ARBA" id="ARBA00010997"/>
    </source>
</evidence>
<feature type="region of interest" description="Disordered" evidence="4">
    <location>
        <begin position="415"/>
        <end position="443"/>
    </location>
</feature>
<keyword evidence="7" id="KW-1185">Reference proteome</keyword>
<evidence type="ECO:0000313" key="7">
    <source>
        <dbReference type="Proteomes" id="UP001221413"/>
    </source>
</evidence>
<dbReference type="InterPro" id="IPR004328">
    <property type="entry name" value="BRO1_dom"/>
</dbReference>
<gene>
    <name evidence="6" type="ORF">Dda_1905</name>
</gene>
<dbReference type="CDD" id="cd01749">
    <property type="entry name" value="GATase1_PB"/>
    <property type="match status" value="1"/>
</dbReference>
<dbReference type="AlphaFoldDB" id="A0AAD6J3Y3"/>
<dbReference type="PROSITE" id="PS01236">
    <property type="entry name" value="PDXT_SNO_1"/>
    <property type="match status" value="1"/>
</dbReference>
<organism evidence="6 7">
    <name type="scientific">Drechslerella dactyloides</name>
    <name type="common">Nematode-trapping fungus</name>
    <name type="synonym">Arthrobotrys dactyloides</name>
    <dbReference type="NCBI Taxonomy" id="74499"/>
    <lineage>
        <taxon>Eukaryota</taxon>
        <taxon>Fungi</taxon>
        <taxon>Dikarya</taxon>
        <taxon>Ascomycota</taxon>
        <taxon>Pezizomycotina</taxon>
        <taxon>Orbiliomycetes</taxon>
        <taxon>Orbiliales</taxon>
        <taxon>Orbiliaceae</taxon>
        <taxon>Drechslerella</taxon>
    </lineage>
</organism>
<dbReference type="PANTHER" id="PTHR40463:SF1">
    <property type="entry name" value="PH-RESPONSE REGULATOR PROTEIN PALC"/>
    <property type="match status" value="1"/>
</dbReference>
<evidence type="ECO:0000256" key="4">
    <source>
        <dbReference type="SAM" id="MobiDB-lite"/>
    </source>
</evidence>
<dbReference type="GO" id="GO:0071467">
    <property type="term" value="P:cellular response to pH"/>
    <property type="evidence" value="ECO:0007669"/>
    <property type="project" value="InterPro"/>
</dbReference>
<dbReference type="EMBL" id="JAQGDS010000002">
    <property type="protein sequence ID" value="KAJ6263342.1"/>
    <property type="molecule type" value="Genomic_DNA"/>
</dbReference>
<feature type="region of interest" description="Disordered" evidence="4">
    <location>
        <begin position="731"/>
        <end position="780"/>
    </location>
</feature>
<feature type="compositionally biased region" description="Low complexity" evidence="4">
    <location>
        <begin position="420"/>
        <end position="443"/>
    </location>
</feature>
<dbReference type="GO" id="GO:0004359">
    <property type="term" value="F:glutaminase activity"/>
    <property type="evidence" value="ECO:0007669"/>
    <property type="project" value="InterPro"/>
</dbReference>
<feature type="domain" description="BRO1" evidence="5">
    <location>
        <begin position="272"/>
        <end position="700"/>
    </location>
</feature>
<dbReference type="InterPro" id="IPR038499">
    <property type="entry name" value="BRO1_sf"/>
</dbReference>
<dbReference type="HAMAP" id="MF_01615">
    <property type="entry name" value="PdxT"/>
    <property type="match status" value="1"/>
</dbReference>
<evidence type="ECO:0000256" key="3">
    <source>
        <dbReference type="ARBA" id="ARBA00022193"/>
    </source>
</evidence>
<evidence type="ECO:0000313" key="6">
    <source>
        <dbReference type="EMBL" id="KAJ6263342.1"/>
    </source>
</evidence>
<dbReference type="SMART" id="SM01041">
    <property type="entry name" value="BRO1"/>
    <property type="match status" value="1"/>
</dbReference>
<dbReference type="GO" id="GO:0005886">
    <property type="term" value="C:plasma membrane"/>
    <property type="evidence" value="ECO:0007669"/>
    <property type="project" value="TreeGrafter"/>
</dbReference>
<protein>
    <recommendedName>
        <fullName evidence="3">pH-response regulator protein palC</fullName>
    </recommendedName>
</protein>
<name>A0AAD6J3Y3_DREDA</name>
<evidence type="ECO:0000256" key="1">
    <source>
        <dbReference type="ARBA" id="ARBA00008345"/>
    </source>
</evidence>
<dbReference type="Pfam" id="PF01174">
    <property type="entry name" value="SNO"/>
    <property type="match status" value="2"/>
</dbReference>
<dbReference type="NCBIfam" id="TIGR03800">
    <property type="entry name" value="PLP_synth_Pdx2"/>
    <property type="match status" value="1"/>
</dbReference>
<dbReference type="SUPFAM" id="SSF52317">
    <property type="entry name" value="Class I glutamine amidotransferase-like"/>
    <property type="match status" value="1"/>
</dbReference>
<dbReference type="Gene3D" id="1.25.40.280">
    <property type="entry name" value="alix/aip1 like domains"/>
    <property type="match status" value="1"/>
</dbReference>
<dbReference type="PROSITE" id="PS51180">
    <property type="entry name" value="BRO1"/>
    <property type="match status" value="1"/>
</dbReference>
<evidence type="ECO:0000259" key="5">
    <source>
        <dbReference type="PROSITE" id="PS51180"/>
    </source>
</evidence>
<reference evidence="6" key="1">
    <citation type="submission" date="2023-01" db="EMBL/GenBank/DDBJ databases">
        <title>The chitinases involved in constricting ring structure development in the nematode-trapping fungus Drechslerella dactyloides.</title>
        <authorList>
            <person name="Wang R."/>
            <person name="Zhang L."/>
            <person name="Tang P."/>
            <person name="Li S."/>
            <person name="Liang L."/>
        </authorList>
    </citation>
    <scope>NUCLEOTIDE SEQUENCE</scope>
    <source>
        <strain evidence="6">YMF1.00031</strain>
    </source>
</reference>
<proteinExistence type="inferred from homology"/>